<dbReference type="Pfam" id="PF01594">
    <property type="entry name" value="AI-2E_transport"/>
    <property type="match status" value="1"/>
</dbReference>
<evidence type="ECO:0000256" key="1">
    <source>
        <dbReference type="ARBA" id="ARBA00004141"/>
    </source>
</evidence>
<feature type="transmembrane region" description="Helical" evidence="7">
    <location>
        <begin position="326"/>
        <end position="353"/>
    </location>
</feature>
<feature type="region of interest" description="Disordered" evidence="6">
    <location>
        <begin position="1"/>
        <end position="26"/>
    </location>
</feature>
<evidence type="ECO:0000313" key="9">
    <source>
        <dbReference type="Proteomes" id="UP001065265"/>
    </source>
</evidence>
<organism evidence="8 9">
    <name type="scientific">Qipengyuania spongiae</name>
    <dbReference type="NCBI Taxonomy" id="2909673"/>
    <lineage>
        <taxon>Bacteria</taxon>
        <taxon>Pseudomonadati</taxon>
        <taxon>Pseudomonadota</taxon>
        <taxon>Alphaproteobacteria</taxon>
        <taxon>Sphingomonadales</taxon>
        <taxon>Erythrobacteraceae</taxon>
        <taxon>Qipengyuania</taxon>
    </lineage>
</organism>
<evidence type="ECO:0000313" key="8">
    <source>
        <dbReference type="EMBL" id="UVI38456.1"/>
    </source>
</evidence>
<proteinExistence type="inferred from homology"/>
<sequence>MTDTQGTGQDHAGGQDGGEGKDRRVSPTRIADPRLRFEFARAAIWSLVVGGILLAVYIAKPLLVVFGAMVFAAMIDGGARLLGRVLPIGRTWRVAIVILLGILFFAWLGYFAGTTISNEAAQFPAIVERQINQLLIWARAQGFDISQEQLENHVGAVTSGIGTVTRALGGLFGGLTTIVLILIIGIYVALEPKLYQRGLEWMLPRGKRAHFAGTLEQMAFTLRRLMAGRLLGMVVEGIFTYLMLAYFSRLVGVGEVPMAALLAILTGLLAFIPNLGAIVSGVLMALVGFAGGVDMGIYTIVVYLFVQNFDGYVIIPMIAKKTVDLAPALVLAAQLVMGLLFGILGIFLADPLLAMLKVALERRADRNVEEDQAMAAATVIPPSTGSPLRGNHSNGA</sequence>
<feature type="transmembrane region" description="Helical" evidence="7">
    <location>
        <begin position="259"/>
        <end position="279"/>
    </location>
</feature>
<feature type="transmembrane region" description="Helical" evidence="7">
    <location>
        <begin position="167"/>
        <end position="190"/>
    </location>
</feature>
<dbReference type="RefSeq" id="WP_265557624.1">
    <property type="nucleotide sequence ID" value="NZ_CP092471.1"/>
</dbReference>
<accession>A0ABY5SX73</accession>
<dbReference type="InterPro" id="IPR002549">
    <property type="entry name" value="AI-2E-like"/>
</dbReference>
<evidence type="ECO:0000256" key="5">
    <source>
        <dbReference type="ARBA" id="ARBA00023136"/>
    </source>
</evidence>
<dbReference type="PANTHER" id="PTHR21716">
    <property type="entry name" value="TRANSMEMBRANE PROTEIN"/>
    <property type="match status" value="1"/>
</dbReference>
<evidence type="ECO:0000256" key="4">
    <source>
        <dbReference type="ARBA" id="ARBA00022989"/>
    </source>
</evidence>
<keyword evidence="4 7" id="KW-1133">Transmembrane helix</keyword>
<dbReference type="PANTHER" id="PTHR21716:SF62">
    <property type="entry name" value="TRANSPORT PROTEIN YDBI-RELATED"/>
    <property type="match status" value="1"/>
</dbReference>
<evidence type="ECO:0000256" key="6">
    <source>
        <dbReference type="SAM" id="MobiDB-lite"/>
    </source>
</evidence>
<keyword evidence="3 7" id="KW-0812">Transmembrane</keyword>
<gene>
    <name evidence="8" type="ORF">L1F33_09305</name>
</gene>
<reference evidence="8" key="1">
    <citation type="submission" date="2022-02" db="EMBL/GenBank/DDBJ databases">
        <title>Qipengyuania spongiae sp. nov., isolated from marine sponge.</title>
        <authorList>
            <person name="Li Z."/>
            <person name="Zhang M."/>
        </authorList>
    </citation>
    <scope>NUCLEOTIDE SEQUENCE</scope>
    <source>
        <strain evidence="8">PHS-Z21</strain>
    </source>
</reference>
<name>A0ABY5SX73_9SPHN</name>
<feature type="transmembrane region" description="Helical" evidence="7">
    <location>
        <begin position="227"/>
        <end position="247"/>
    </location>
</feature>
<feature type="transmembrane region" description="Helical" evidence="7">
    <location>
        <begin position="39"/>
        <end position="58"/>
    </location>
</feature>
<evidence type="ECO:0000256" key="7">
    <source>
        <dbReference type="SAM" id="Phobius"/>
    </source>
</evidence>
<feature type="transmembrane region" description="Helical" evidence="7">
    <location>
        <begin position="64"/>
        <end position="82"/>
    </location>
</feature>
<keyword evidence="5 7" id="KW-0472">Membrane</keyword>
<comment type="subcellular location">
    <subcellularLocation>
        <location evidence="1">Membrane</location>
        <topology evidence="1">Multi-pass membrane protein</topology>
    </subcellularLocation>
</comment>
<evidence type="ECO:0000256" key="2">
    <source>
        <dbReference type="ARBA" id="ARBA00009773"/>
    </source>
</evidence>
<feature type="transmembrane region" description="Helical" evidence="7">
    <location>
        <begin position="94"/>
        <end position="113"/>
    </location>
</feature>
<feature type="transmembrane region" description="Helical" evidence="7">
    <location>
        <begin position="286"/>
        <end position="306"/>
    </location>
</feature>
<dbReference type="Proteomes" id="UP001065265">
    <property type="component" value="Chromosome"/>
</dbReference>
<protein>
    <submittedName>
        <fullName evidence="8">AI-2E family transporter</fullName>
    </submittedName>
</protein>
<evidence type="ECO:0000256" key="3">
    <source>
        <dbReference type="ARBA" id="ARBA00022692"/>
    </source>
</evidence>
<comment type="similarity">
    <text evidence="2">Belongs to the autoinducer-2 exporter (AI-2E) (TC 2.A.86) family.</text>
</comment>
<keyword evidence="9" id="KW-1185">Reference proteome</keyword>
<dbReference type="EMBL" id="CP092471">
    <property type="protein sequence ID" value="UVI38456.1"/>
    <property type="molecule type" value="Genomic_DNA"/>
</dbReference>